<dbReference type="AlphaFoldDB" id="A0A4S5BXG5"/>
<evidence type="ECO:0000256" key="6">
    <source>
        <dbReference type="ARBA" id="ARBA00022552"/>
    </source>
</evidence>
<evidence type="ECO:0000256" key="3">
    <source>
        <dbReference type="ARBA" id="ARBA00012328"/>
    </source>
</evidence>
<dbReference type="RefSeq" id="WP_136405343.1">
    <property type="nucleotide sequence ID" value="NZ_SSWX01000003.1"/>
</dbReference>
<name>A0A4S5BXG5_9BURK</name>
<evidence type="ECO:0000256" key="11">
    <source>
        <dbReference type="ARBA" id="ARBA00047944"/>
    </source>
</evidence>
<comment type="catalytic activity">
    <reaction evidence="11 12">
        <text>uridine(1498) in 16S rRNA + S-adenosyl-L-methionine = N(3)-methyluridine(1498) in 16S rRNA + S-adenosyl-L-homocysteine + H(+)</text>
        <dbReference type="Rhea" id="RHEA:42920"/>
        <dbReference type="Rhea" id="RHEA-COMP:10283"/>
        <dbReference type="Rhea" id="RHEA-COMP:10284"/>
        <dbReference type="ChEBI" id="CHEBI:15378"/>
        <dbReference type="ChEBI" id="CHEBI:57856"/>
        <dbReference type="ChEBI" id="CHEBI:59789"/>
        <dbReference type="ChEBI" id="CHEBI:65315"/>
        <dbReference type="ChEBI" id="CHEBI:74502"/>
        <dbReference type="EC" id="2.1.1.193"/>
    </reaction>
</comment>
<dbReference type="Gene3D" id="2.40.240.20">
    <property type="entry name" value="Hypothetical PUA domain-like, domain 1"/>
    <property type="match status" value="1"/>
</dbReference>
<proteinExistence type="inferred from homology"/>
<keyword evidence="16" id="KW-1185">Reference proteome</keyword>
<dbReference type="EC" id="2.1.1.193" evidence="3 12"/>
<dbReference type="InterPro" id="IPR046887">
    <property type="entry name" value="RsmE_PUA-like"/>
</dbReference>
<dbReference type="InterPro" id="IPR029028">
    <property type="entry name" value="Alpha/beta_knot_MTases"/>
</dbReference>
<keyword evidence="8 12" id="KW-0808">Transferase</keyword>
<keyword evidence="6 12" id="KW-0698">rRNA processing</keyword>
<evidence type="ECO:0000256" key="7">
    <source>
        <dbReference type="ARBA" id="ARBA00022603"/>
    </source>
</evidence>
<evidence type="ECO:0000259" key="13">
    <source>
        <dbReference type="Pfam" id="PF04452"/>
    </source>
</evidence>
<evidence type="ECO:0000259" key="14">
    <source>
        <dbReference type="Pfam" id="PF20260"/>
    </source>
</evidence>
<evidence type="ECO:0000256" key="5">
    <source>
        <dbReference type="ARBA" id="ARBA00022490"/>
    </source>
</evidence>
<evidence type="ECO:0000256" key="4">
    <source>
        <dbReference type="ARBA" id="ARBA00013673"/>
    </source>
</evidence>
<protein>
    <recommendedName>
        <fullName evidence="4 12">Ribosomal RNA small subunit methyltransferase E</fullName>
        <ecNumber evidence="3 12">2.1.1.193</ecNumber>
    </recommendedName>
</protein>
<accession>A0A4S5BXG5</accession>
<keyword evidence="9 12" id="KW-0949">S-adenosyl-L-methionine</keyword>
<dbReference type="PROSITE" id="PS51257">
    <property type="entry name" value="PROKAR_LIPOPROTEIN"/>
    <property type="match status" value="1"/>
</dbReference>
<dbReference type="PANTHER" id="PTHR30027">
    <property type="entry name" value="RIBOSOMAL RNA SMALL SUBUNIT METHYLTRANSFERASE E"/>
    <property type="match status" value="1"/>
</dbReference>
<dbReference type="SUPFAM" id="SSF75217">
    <property type="entry name" value="alpha/beta knot"/>
    <property type="match status" value="1"/>
</dbReference>
<comment type="function">
    <text evidence="10 12">Specifically methylates the N3 position of the uracil ring of uridine 1498 (m3U1498) in 16S rRNA. Acts on the fully assembled 30S ribosomal subunit.</text>
</comment>
<dbReference type="Proteomes" id="UP000306236">
    <property type="component" value="Unassembled WGS sequence"/>
</dbReference>
<comment type="caution">
    <text evidence="15">The sequence shown here is derived from an EMBL/GenBank/DDBJ whole genome shotgun (WGS) entry which is preliminary data.</text>
</comment>
<evidence type="ECO:0000256" key="8">
    <source>
        <dbReference type="ARBA" id="ARBA00022679"/>
    </source>
</evidence>
<evidence type="ECO:0000313" key="15">
    <source>
        <dbReference type="EMBL" id="THJ35745.1"/>
    </source>
</evidence>
<evidence type="ECO:0000313" key="16">
    <source>
        <dbReference type="Proteomes" id="UP000306236"/>
    </source>
</evidence>
<dbReference type="OrthoDB" id="9815641at2"/>
<dbReference type="InterPro" id="IPR046886">
    <property type="entry name" value="RsmE_MTase_dom"/>
</dbReference>
<evidence type="ECO:0000256" key="9">
    <source>
        <dbReference type="ARBA" id="ARBA00022691"/>
    </source>
</evidence>
<dbReference type="InterPro" id="IPR006700">
    <property type="entry name" value="RsmE"/>
</dbReference>
<dbReference type="PIRSF" id="PIRSF015601">
    <property type="entry name" value="MTase_slr0722"/>
    <property type="match status" value="1"/>
</dbReference>
<evidence type="ECO:0000256" key="10">
    <source>
        <dbReference type="ARBA" id="ARBA00025699"/>
    </source>
</evidence>
<gene>
    <name evidence="15" type="ORF">E8K88_02885</name>
</gene>
<keyword evidence="5 12" id="KW-0963">Cytoplasm</keyword>
<dbReference type="Pfam" id="PF20260">
    <property type="entry name" value="PUA_4"/>
    <property type="match status" value="1"/>
</dbReference>
<dbReference type="NCBIfam" id="TIGR00046">
    <property type="entry name" value="RsmE family RNA methyltransferase"/>
    <property type="match status" value="1"/>
</dbReference>
<sequence length="261" mass="28570">MALARIHFPHPLSLGCEIDLPAAASRHIQVLRMQPGESVCLFPGGETHTNCEWQAEILAMGRQIVRVRITDVQTHNREIETRVHLVVAMPTNERMDWLVEKVTELGVYSISPVMTERSVLRLKGERADKKREHWQAIAAAACEQSGRNTLPLVHPVRTLTDFLKAKAYQTLIPANAQPSSLPALQCVLSLSSGTQTLRNRLQGAVGTRDVCFASGPEGGLAQAEEQALMEHGFAPTTLGRRVLRAETAPLAALAHIALSES</sequence>
<dbReference type="Pfam" id="PF04452">
    <property type="entry name" value="Methyltrans_RNA"/>
    <property type="match status" value="1"/>
</dbReference>
<dbReference type="CDD" id="cd18084">
    <property type="entry name" value="RsmE-like"/>
    <property type="match status" value="1"/>
</dbReference>
<dbReference type="SUPFAM" id="SSF88697">
    <property type="entry name" value="PUA domain-like"/>
    <property type="match status" value="1"/>
</dbReference>
<dbReference type="GO" id="GO:0070042">
    <property type="term" value="F:rRNA (uridine-N3-)-methyltransferase activity"/>
    <property type="evidence" value="ECO:0007669"/>
    <property type="project" value="TreeGrafter"/>
</dbReference>
<evidence type="ECO:0000256" key="12">
    <source>
        <dbReference type="PIRNR" id="PIRNR015601"/>
    </source>
</evidence>
<dbReference type="InterPro" id="IPR029026">
    <property type="entry name" value="tRNA_m1G_MTases_N"/>
</dbReference>
<dbReference type="GO" id="GO:0070475">
    <property type="term" value="P:rRNA base methylation"/>
    <property type="evidence" value="ECO:0007669"/>
    <property type="project" value="TreeGrafter"/>
</dbReference>
<keyword evidence="7 12" id="KW-0489">Methyltransferase</keyword>
<dbReference type="GO" id="GO:0005737">
    <property type="term" value="C:cytoplasm"/>
    <property type="evidence" value="ECO:0007669"/>
    <property type="project" value="UniProtKB-SubCell"/>
</dbReference>
<dbReference type="PANTHER" id="PTHR30027:SF3">
    <property type="entry name" value="16S RRNA (URACIL(1498)-N(3))-METHYLTRANSFERASE"/>
    <property type="match status" value="1"/>
</dbReference>
<evidence type="ECO:0000256" key="2">
    <source>
        <dbReference type="ARBA" id="ARBA00005528"/>
    </source>
</evidence>
<dbReference type="Gene3D" id="3.40.1280.10">
    <property type="match status" value="1"/>
</dbReference>
<feature type="domain" description="Ribosomal RNA small subunit methyltransferase E methyltransferase" evidence="13">
    <location>
        <begin position="79"/>
        <end position="256"/>
    </location>
</feature>
<dbReference type="NCBIfam" id="NF008692">
    <property type="entry name" value="PRK11713.1-5"/>
    <property type="match status" value="1"/>
</dbReference>
<comment type="similarity">
    <text evidence="2 12">Belongs to the RNA methyltransferase RsmE family.</text>
</comment>
<evidence type="ECO:0000256" key="1">
    <source>
        <dbReference type="ARBA" id="ARBA00004496"/>
    </source>
</evidence>
<comment type="subcellular location">
    <subcellularLocation>
        <location evidence="1 12">Cytoplasm</location>
    </subcellularLocation>
</comment>
<dbReference type="InterPro" id="IPR015947">
    <property type="entry name" value="PUA-like_sf"/>
</dbReference>
<reference evidence="15 16" key="1">
    <citation type="submission" date="2019-04" db="EMBL/GenBank/DDBJ databases">
        <title>Lampropedia sp YIM MLB12 draf genome.</title>
        <authorList>
            <person name="Wang Y.-X."/>
        </authorList>
    </citation>
    <scope>NUCLEOTIDE SEQUENCE [LARGE SCALE GENOMIC DNA]</scope>
    <source>
        <strain evidence="15 16">YIM MLB12</strain>
    </source>
</reference>
<feature type="domain" description="Ribosomal RNA small subunit methyltransferase E PUA-like" evidence="14">
    <location>
        <begin position="21"/>
        <end position="69"/>
    </location>
</feature>
<dbReference type="EMBL" id="SSWX01000003">
    <property type="protein sequence ID" value="THJ35745.1"/>
    <property type="molecule type" value="Genomic_DNA"/>
</dbReference>
<organism evidence="15 16">
    <name type="scientific">Lampropedia aestuarii</name>
    <dbReference type="NCBI Taxonomy" id="2562762"/>
    <lineage>
        <taxon>Bacteria</taxon>
        <taxon>Pseudomonadati</taxon>
        <taxon>Pseudomonadota</taxon>
        <taxon>Betaproteobacteria</taxon>
        <taxon>Burkholderiales</taxon>
        <taxon>Comamonadaceae</taxon>
        <taxon>Lampropedia</taxon>
    </lineage>
</organism>